<evidence type="ECO:0000313" key="2">
    <source>
        <dbReference type="EMBL" id="GAA0482725.1"/>
    </source>
</evidence>
<feature type="compositionally biased region" description="Polar residues" evidence="1">
    <location>
        <begin position="77"/>
        <end position="87"/>
    </location>
</feature>
<comment type="caution">
    <text evidence="2">The sequence shown here is derived from an EMBL/GenBank/DDBJ whole genome shotgun (WGS) entry which is preliminary data.</text>
</comment>
<accession>A0ABN1ASG7</accession>
<protein>
    <recommendedName>
        <fullName evidence="4">Secreted protein</fullName>
    </recommendedName>
</protein>
<dbReference type="Proteomes" id="UP001499895">
    <property type="component" value="Unassembled WGS sequence"/>
</dbReference>
<sequence length="87" mass="8710">MRVPSVHGRPPSPGPASAALVAVPLLSAGIPAGVPEKREVSPMTEGNTGSVAPEGGGLLVAKRKIVAARTRAEQESDVSSGRSDGND</sequence>
<dbReference type="EMBL" id="BAAAHB010000076">
    <property type="protein sequence ID" value="GAA0482725.1"/>
    <property type="molecule type" value="Genomic_DNA"/>
</dbReference>
<name>A0ABN1ASG7_9ACTN</name>
<keyword evidence="3" id="KW-1185">Reference proteome</keyword>
<proteinExistence type="predicted"/>
<evidence type="ECO:0000256" key="1">
    <source>
        <dbReference type="SAM" id="MobiDB-lite"/>
    </source>
</evidence>
<evidence type="ECO:0000313" key="3">
    <source>
        <dbReference type="Proteomes" id="UP001499895"/>
    </source>
</evidence>
<gene>
    <name evidence="2" type="ORF">GCM10009544_50810</name>
</gene>
<reference evidence="2 3" key="1">
    <citation type="journal article" date="2019" name="Int. J. Syst. Evol. Microbiol.">
        <title>The Global Catalogue of Microorganisms (GCM) 10K type strain sequencing project: providing services to taxonomists for standard genome sequencing and annotation.</title>
        <authorList>
            <consortium name="The Broad Institute Genomics Platform"/>
            <consortium name="The Broad Institute Genome Sequencing Center for Infectious Disease"/>
            <person name="Wu L."/>
            <person name="Ma J."/>
        </authorList>
    </citation>
    <scope>NUCLEOTIDE SEQUENCE [LARGE SCALE GENOMIC DNA]</scope>
    <source>
        <strain evidence="2 3">JCM 10649</strain>
    </source>
</reference>
<feature type="region of interest" description="Disordered" evidence="1">
    <location>
        <begin position="36"/>
        <end position="87"/>
    </location>
</feature>
<evidence type="ECO:0008006" key="4">
    <source>
        <dbReference type="Google" id="ProtNLM"/>
    </source>
</evidence>
<organism evidence="2 3">
    <name type="scientific">Streptomyces stramineus</name>
    <dbReference type="NCBI Taxonomy" id="173861"/>
    <lineage>
        <taxon>Bacteria</taxon>
        <taxon>Bacillati</taxon>
        <taxon>Actinomycetota</taxon>
        <taxon>Actinomycetes</taxon>
        <taxon>Kitasatosporales</taxon>
        <taxon>Streptomycetaceae</taxon>
        <taxon>Streptomyces</taxon>
    </lineage>
</organism>